<comment type="caution">
    <text evidence="2">The sequence shown here is derived from an EMBL/GenBank/DDBJ whole genome shotgun (WGS) entry which is preliminary data.</text>
</comment>
<dbReference type="InterPro" id="IPR036236">
    <property type="entry name" value="Znf_C2H2_sf"/>
</dbReference>
<feature type="compositionally biased region" description="Low complexity" evidence="1">
    <location>
        <begin position="138"/>
        <end position="147"/>
    </location>
</feature>
<sequence length="268" mass="29359">MTFPLRSSTYPLLTSPISSTIQSYAQPPTRSTSSSNCQCSSTQMSLGNSLPPALPSFGDLCLSLQLPEAPRSSLDSIRPFQTTSQHTSTQSKHASIGPRPTLLLDTHMPFVRPHSSASTRYSDDTSPSSSGRYSIPPSEASESFSDLSSVETISDEFRRTNEAALVHVVEREDPATRDLWETYIQKVGAKDKGNDLVMCIHIKKQKKGKLKAEDTDHPVETCGYVALKQTVKRHINSTHLGISPFVCDFCGSRFSQRQAAVIHVNGSQ</sequence>
<feature type="compositionally biased region" description="Low complexity" evidence="1">
    <location>
        <begin position="31"/>
        <end position="45"/>
    </location>
</feature>
<dbReference type="SUPFAM" id="SSF57667">
    <property type="entry name" value="beta-beta-alpha zinc fingers"/>
    <property type="match status" value="1"/>
</dbReference>
<proteinExistence type="predicted"/>
<dbReference type="AlphaFoldDB" id="A0A9P6ESW7"/>
<dbReference type="Proteomes" id="UP000807306">
    <property type="component" value="Unassembled WGS sequence"/>
</dbReference>
<dbReference type="EMBL" id="MU157826">
    <property type="protein sequence ID" value="KAF9534340.1"/>
    <property type="molecule type" value="Genomic_DNA"/>
</dbReference>
<feature type="region of interest" description="Disordered" evidence="1">
    <location>
        <begin position="22"/>
        <end position="45"/>
    </location>
</feature>
<dbReference type="OrthoDB" id="654211at2759"/>
<gene>
    <name evidence="2" type="ORF">CPB83DRAFT_831438</name>
</gene>
<evidence type="ECO:0000256" key="1">
    <source>
        <dbReference type="SAM" id="MobiDB-lite"/>
    </source>
</evidence>
<keyword evidence="3" id="KW-1185">Reference proteome</keyword>
<name>A0A9P6ESW7_9AGAR</name>
<feature type="compositionally biased region" description="Low complexity" evidence="1">
    <location>
        <begin position="81"/>
        <end position="91"/>
    </location>
</feature>
<dbReference type="Gene3D" id="3.30.160.60">
    <property type="entry name" value="Classic Zinc Finger"/>
    <property type="match status" value="1"/>
</dbReference>
<evidence type="ECO:0000313" key="2">
    <source>
        <dbReference type="EMBL" id="KAF9534340.1"/>
    </source>
</evidence>
<evidence type="ECO:0000313" key="3">
    <source>
        <dbReference type="Proteomes" id="UP000807306"/>
    </source>
</evidence>
<evidence type="ECO:0008006" key="4">
    <source>
        <dbReference type="Google" id="ProtNLM"/>
    </source>
</evidence>
<reference evidence="2" key="1">
    <citation type="submission" date="2020-11" db="EMBL/GenBank/DDBJ databases">
        <authorList>
            <consortium name="DOE Joint Genome Institute"/>
            <person name="Ahrendt S."/>
            <person name="Riley R."/>
            <person name="Andreopoulos W."/>
            <person name="Labutti K."/>
            <person name="Pangilinan J."/>
            <person name="Ruiz-Duenas F.J."/>
            <person name="Barrasa J.M."/>
            <person name="Sanchez-Garcia M."/>
            <person name="Camarero S."/>
            <person name="Miyauchi S."/>
            <person name="Serrano A."/>
            <person name="Linde D."/>
            <person name="Babiker R."/>
            <person name="Drula E."/>
            <person name="Ayuso-Fernandez I."/>
            <person name="Pacheco R."/>
            <person name="Padilla G."/>
            <person name="Ferreira P."/>
            <person name="Barriuso J."/>
            <person name="Kellner H."/>
            <person name="Castanera R."/>
            <person name="Alfaro M."/>
            <person name="Ramirez L."/>
            <person name="Pisabarro A.G."/>
            <person name="Kuo A."/>
            <person name="Tritt A."/>
            <person name="Lipzen A."/>
            <person name="He G."/>
            <person name="Yan M."/>
            <person name="Ng V."/>
            <person name="Cullen D."/>
            <person name="Martin F."/>
            <person name="Rosso M.-N."/>
            <person name="Henrissat B."/>
            <person name="Hibbett D."/>
            <person name="Martinez A.T."/>
            <person name="Grigoriev I.V."/>
        </authorList>
    </citation>
    <scope>NUCLEOTIDE SEQUENCE</scope>
    <source>
        <strain evidence="2">CBS 506.95</strain>
    </source>
</reference>
<organism evidence="2 3">
    <name type="scientific">Crepidotus variabilis</name>
    <dbReference type="NCBI Taxonomy" id="179855"/>
    <lineage>
        <taxon>Eukaryota</taxon>
        <taxon>Fungi</taxon>
        <taxon>Dikarya</taxon>
        <taxon>Basidiomycota</taxon>
        <taxon>Agaricomycotina</taxon>
        <taxon>Agaricomycetes</taxon>
        <taxon>Agaricomycetidae</taxon>
        <taxon>Agaricales</taxon>
        <taxon>Agaricineae</taxon>
        <taxon>Crepidotaceae</taxon>
        <taxon>Crepidotus</taxon>
    </lineage>
</organism>
<protein>
    <recommendedName>
        <fullName evidence="4">C2H2-type domain-containing protein</fullName>
    </recommendedName>
</protein>
<accession>A0A9P6ESW7</accession>
<feature type="region of interest" description="Disordered" evidence="1">
    <location>
        <begin position="81"/>
        <end position="100"/>
    </location>
</feature>
<feature type="compositionally biased region" description="Polar residues" evidence="1">
    <location>
        <begin position="115"/>
        <end position="132"/>
    </location>
</feature>
<feature type="region of interest" description="Disordered" evidence="1">
    <location>
        <begin position="113"/>
        <end position="147"/>
    </location>
</feature>